<dbReference type="EMBL" id="JAPDGR010000134">
    <property type="protein sequence ID" value="KAJ2995403.1"/>
    <property type="molecule type" value="Genomic_DNA"/>
</dbReference>
<reference evidence="1" key="1">
    <citation type="submission" date="2022-10" db="EMBL/GenBank/DDBJ databases">
        <title>Genome Sequence of Xylaria curta.</title>
        <authorList>
            <person name="Buettner E."/>
        </authorList>
    </citation>
    <scope>NUCLEOTIDE SEQUENCE</scope>
    <source>
        <strain evidence="1">Babe10</strain>
    </source>
</reference>
<comment type="caution">
    <text evidence="1">The sequence shown here is derived from an EMBL/GenBank/DDBJ whole genome shotgun (WGS) entry which is preliminary data.</text>
</comment>
<evidence type="ECO:0000313" key="1">
    <source>
        <dbReference type="EMBL" id="KAJ2995403.1"/>
    </source>
</evidence>
<proteinExistence type="predicted"/>
<dbReference type="Proteomes" id="UP001143856">
    <property type="component" value="Unassembled WGS sequence"/>
</dbReference>
<gene>
    <name evidence="1" type="ORF">NUW58_g1277</name>
</gene>
<organism evidence="1 2">
    <name type="scientific">Xylaria curta</name>
    <dbReference type="NCBI Taxonomy" id="42375"/>
    <lineage>
        <taxon>Eukaryota</taxon>
        <taxon>Fungi</taxon>
        <taxon>Dikarya</taxon>
        <taxon>Ascomycota</taxon>
        <taxon>Pezizomycotina</taxon>
        <taxon>Sordariomycetes</taxon>
        <taxon>Xylariomycetidae</taxon>
        <taxon>Xylariales</taxon>
        <taxon>Xylariaceae</taxon>
        <taxon>Xylaria</taxon>
    </lineage>
</organism>
<protein>
    <submittedName>
        <fullName evidence="1">Uncharacterized protein</fullName>
    </submittedName>
</protein>
<keyword evidence="2" id="KW-1185">Reference proteome</keyword>
<evidence type="ECO:0000313" key="2">
    <source>
        <dbReference type="Proteomes" id="UP001143856"/>
    </source>
</evidence>
<name>A0ACC1PLG5_9PEZI</name>
<sequence length="142" mass="16455">MLAEGEKLLNDNVRDRVSFARYNFFEPQPYRNAAAFLMRQCTHDWCDRDVVTMFKSFVPGLEGSKPSTPLLINDIIMPQPGTWPRHAERAVRDLDMLMMVGFGSKERTKEEFEILLKEADSRYEIRNVHATGPMGLLEVYLK</sequence>
<accession>A0ACC1PLG5</accession>